<evidence type="ECO:0000313" key="2">
    <source>
        <dbReference type="Proteomes" id="UP000030672"/>
    </source>
</evidence>
<dbReference type="RefSeq" id="XP_040882041.1">
    <property type="nucleotide sequence ID" value="XM_041024290.1"/>
</dbReference>
<dbReference type="GeneID" id="63917663"/>
<keyword evidence="2" id="KW-1185">Reference proteome</keyword>
<dbReference type="Gene3D" id="3.80.10.10">
    <property type="entry name" value="Ribonuclease Inhibitor"/>
    <property type="match status" value="1"/>
</dbReference>
<protein>
    <submittedName>
        <fullName evidence="1">Uncharacterized protein</fullName>
    </submittedName>
</protein>
<dbReference type="EMBL" id="KL584827">
    <property type="protein sequence ID" value="KEQ65018.1"/>
    <property type="molecule type" value="Genomic_DNA"/>
</dbReference>
<dbReference type="AlphaFoldDB" id="A0A074VX34"/>
<sequence>MCMPLLYQDAHLQSSGWDSCLQFFEALSAHPNMVRDLYIGRGVVFCRPMPQTIFKDFDAALEKCLQSQRELETVYFNHHEDSALHNLFSEPTGQRILNSLHEYAKKLHAVSLVNSEGTSFGFKNKIPAFSNLRKLELVGMKQRGHDRVSEVAEILISCPGLLDLSLSTTGAGADGEVLDLLPKVVEKVKGKIEKRLRLRSLRLGYGFLPVESEGIDYLSEVVDLTNLDNLRLDNDHIGVKEVLDDAPIDVKQFASAYNVSFLTAERLSPDIVELIHVLNTHGQLTRLSLPRFCDTQPRVRMDRDNQYWDDYWYDEFPGEIPSWSAGQLFSAPLEQAGTHWKSILIGDIFLFNGPQGPIFDCLTRYERLEELALPMSYELWPRFQSEVMPHLRQLQRLFLVGHTLACGYVYQGKVLGYEDYVGLSYGHYSSGTEKELEEKVKQGEAEHSIHVYKWLRGIFMDNRTSIADGDNRALLRYLGLQGMVFTCMLLPGTTPGGNNSFLVNENGKEWIYDIVDVDEDDAARFEAIREWNEGTARLRAGGDEDPSRNSH</sequence>
<dbReference type="SUPFAM" id="SSF52047">
    <property type="entry name" value="RNI-like"/>
    <property type="match status" value="1"/>
</dbReference>
<name>A0A074VX34_AURM1</name>
<dbReference type="InterPro" id="IPR032675">
    <property type="entry name" value="LRR_dom_sf"/>
</dbReference>
<organism evidence="1 2">
    <name type="scientific">Aureobasidium melanogenum (strain CBS 110374)</name>
    <name type="common">Aureobasidium pullulans var. melanogenum</name>
    <dbReference type="NCBI Taxonomy" id="1043003"/>
    <lineage>
        <taxon>Eukaryota</taxon>
        <taxon>Fungi</taxon>
        <taxon>Dikarya</taxon>
        <taxon>Ascomycota</taxon>
        <taxon>Pezizomycotina</taxon>
        <taxon>Dothideomycetes</taxon>
        <taxon>Dothideomycetidae</taxon>
        <taxon>Dothideales</taxon>
        <taxon>Saccotheciaceae</taxon>
        <taxon>Aureobasidium</taxon>
    </lineage>
</organism>
<evidence type="ECO:0000313" key="1">
    <source>
        <dbReference type="EMBL" id="KEQ65018.1"/>
    </source>
</evidence>
<proteinExistence type="predicted"/>
<dbReference type="HOGENOM" id="CLU_494291_0_0_1"/>
<dbReference type="Proteomes" id="UP000030672">
    <property type="component" value="Unassembled WGS sequence"/>
</dbReference>
<gene>
    <name evidence="1" type="ORF">M437DRAFT_63678</name>
</gene>
<reference evidence="1 2" key="1">
    <citation type="journal article" date="2014" name="BMC Genomics">
        <title>Genome sequencing of four Aureobasidium pullulans varieties: biotechnological potential, stress tolerance, and description of new species.</title>
        <authorList>
            <person name="Gostin Ar C."/>
            <person name="Ohm R.A."/>
            <person name="Kogej T."/>
            <person name="Sonjak S."/>
            <person name="Turk M."/>
            <person name="Zajc J."/>
            <person name="Zalar P."/>
            <person name="Grube M."/>
            <person name="Sun H."/>
            <person name="Han J."/>
            <person name="Sharma A."/>
            <person name="Chiniquy J."/>
            <person name="Ngan C.Y."/>
            <person name="Lipzen A."/>
            <person name="Barry K."/>
            <person name="Grigoriev I.V."/>
            <person name="Gunde-Cimerman N."/>
        </authorList>
    </citation>
    <scope>NUCLEOTIDE SEQUENCE [LARGE SCALE GENOMIC DNA]</scope>
    <source>
        <strain evidence="1 2">CBS 110374</strain>
    </source>
</reference>
<accession>A0A074VX34</accession>